<gene>
    <name evidence="1" type="ORF">SAMN05192570_1169</name>
</gene>
<dbReference type="STRING" id="871741.SAMN05192570_1169"/>
<dbReference type="AlphaFoldDB" id="A0A1I6PPZ5"/>
<organism evidence="1 2">
    <name type="scientific">Brevundimonas viscosa</name>
    <dbReference type="NCBI Taxonomy" id="871741"/>
    <lineage>
        <taxon>Bacteria</taxon>
        <taxon>Pseudomonadati</taxon>
        <taxon>Pseudomonadota</taxon>
        <taxon>Alphaproteobacteria</taxon>
        <taxon>Caulobacterales</taxon>
        <taxon>Caulobacteraceae</taxon>
        <taxon>Brevundimonas</taxon>
    </lineage>
</organism>
<evidence type="ECO:0000313" key="1">
    <source>
        <dbReference type="EMBL" id="SFS42277.1"/>
    </source>
</evidence>
<protein>
    <recommendedName>
        <fullName evidence="3">HK97 gp10 family phage protein</fullName>
    </recommendedName>
</protein>
<dbReference type="EMBL" id="FOZV01000002">
    <property type="protein sequence ID" value="SFS42277.1"/>
    <property type="molecule type" value="Genomic_DNA"/>
</dbReference>
<name>A0A1I6PPZ5_9CAUL</name>
<reference evidence="2" key="1">
    <citation type="submission" date="2016-10" db="EMBL/GenBank/DDBJ databases">
        <authorList>
            <person name="Varghese N."/>
            <person name="Submissions S."/>
        </authorList>
    </citation>
    <scope>NUCLEOTIDE SEQUENCE [LARGE SCALE GENOMIC DNA]</scope>
    <source>
        <strain evidence="2">CGMCC 1.10683</strain>
    </source>
</reference>
<dbReference type="RefSeq" id="WP_092307743.1">
    <property type="nucleotide sequence ID" value="NZ_FOZV01000002.1"/>
</dbReference>
<dbReference type="OrthoDB" id="982480at2"/>
<sequence length="147" mass="15765">MAQGSFSAQISAFVAKTKERREAVHKESAQRVVEVMQTPRGLGGNLRVNTGFLRASLIGTTSVALPATREKPDGPAAFSYDAGQISLVIAGAEITQPLTFVYTANYARPREYGARGQPGDRWVALAAQRWPQIVSSVCDEVKARTGG</sequence>
<evidence type="ECO:0000313" key="2">
    <source>
        <dbReference type="Proteomes" id="UP000198788"/>
    </source>
</evidence>
<keyword evidence="2" id="KW-1185">Reference proteome</keyword>
<proteinExistence type="predicted"/>
<dbReference type="Proteomes" id="UP000198788">
    <property type="component" value="Unassembled WGS sequence"/>
</dbReference>
<accession>A0A1I6PPZ5</accession>
<evidence type="ECO:0008006" key="3">
    <source>
        <dbReference type="Google" id="ProtNLM"/>
    </source>
</evidence>